<protein>
    <recommendedName>
        <fullName evidence="1">HipA-like kinase domain-containing protein</fullName>
    </recommendedName>
</protein>
<evidence type="ECO:0000313" key="3">
    <source>
        <dbReference type="Proteomes" id="UP000254460"/>
    </source>
</evidence>
<evidence type="ECO:0000259" key="1">
    <source>
        <dbReference type="Pfam" id="PF20613"/>
    </source>
</evidence>
<dbReference type="Pfam" id="PF20613">
    <property type="entry name" value="HipA_2"/>
    <property type="match status" value="1"/>
</dbReference>
<dbReference type="InterPro" id="IPR046748">
    <property type="entry name" value="HipA_2"/>
</dbReference>
<feature type="domain" description="HipA-like kinase" evidence="1">
    <location>
        <begin position="11"/>
        <end position="244"/>
    </location>
</feature>
<proteinExistence type="predicted"/>
<organism evidence="2 3">
    <name type="scientific">Escherichia coli</name>
    <dbReference type="NCBI Taxonomy" id="562"/>
    <lineage>
        <taxon>Bacteria</taxon>
        <taxon>Pseudomonadati</taxon>
        <taxon>Pseudomonadota</taxon>
        <taxon>Gammaproteobacteria</taxon>
        <taxon>Enterobacterales</taxon>
        <taxon>Enterobacteriaceae</taxon>
        <taxon>Escherichia</taxon>
    </lineage>
</organism>
<evidence type="ECO:0000313" key="2">
    <source>
        <dbReference type="EMBL" id="STN84448.1"/>
    </source>
</evidence>
<dbReference type="EMBL" id="UGGJ01000004">
    <property type="protein sequence ID" value="STN84448.1"/>
    <property type="molecule type" value="Genomic_DNA"/>
</dbReference>
<gene>
    <name evidence="2" type="ORF">NCTC9706_01455</name>
</gene>
<accession>A0A377FDW8</accession>
<dbReference type="Proteomes" id="UP000254460">
    <property type="component" value="Unassembled WGS sequence"/>
</dbReference>
<name>A0A377FDW8_ECOLX</name>
<sequence>MQNNYLQVIAYTRRMNDGMTKPFLCTCQDGLAYIVKGRPKLRQKELVAEFIAAHLAKQIGLPCPDFCIVDVDCGLIEFMPDLRGELLPGPAFATRFIENASIINIQQARSAVTIQEQKKIFFFDRWINNADRSLTDIGGNVNIIYDAFNNRYYLIDHNLAFAQDTRSHEYDVHVYSPNGRPWVFDMLDEPELMDLANDAISSVEEKFNQLPDEWFSTDEERRLMLNEIMNCLNRVHDREFWSNIK</sequence>
<dbReference type="AlphaFoldDB" id="A0A377FDW8"/>
<reference evidence="2 3" key="1">
    <citation type="submission" date="2018-06" db="EMBL/GenBank/DDBJ databases">
        <authorList>
            <consortium name="Pathogen Informatics"/>
            <person name="Doyle S."/>
        </authorList>
    </citation>
    <scope>NUCLEOTIDE SEQUENCE [LARGE SCALE GENOMIC DNA]</scope>
    <source>
        <strain evidence="2 3">NCTC9706</strain>
    </source>
</reference>